<protein>
    <submittedName>
        <fullName evidence="2">Beta-lactamase family protein</fullName>
    </submittedName>
</protein>
<dbReference type="InterPro" id="IPR001466">
    <property type="entry name" value="Beta-lactam-related"/>
</dbReference>
<reference evidence="2 3" key="1">
    <citation type="submission" date="2021-06" db="EMBL/GenBank/DDBJ databases">
        <title>Sphingomonas sp. XMGL2, whole genome shotgun sequencing project.</title>
        <authorList>
            <person name="Zhao G."/>
            <person name="Shen L."/>
        </authorList>
    </citation>
    <scope>NUCLEOTIDE SEQUENCE [LARGE SCALE GENOMIC DNA]</scope>
    <source>
        <strain evidence="2 3">XMGL2</strain>
    </source>
</reference>
<gene>
    <name evidence="2" type="ORF">KOF26_13875</name>
</gene>
<proteinExistence type="predicted"/>
<accession>A0ABS6BKX7</accession>
<organism evidence="2 3">
    <name type="scientific">Sphingomonas quercus</name>
    <dbReference type="NCBI Taxonomy" id="2842451"/>
    <lineage>
        <taxon>Bacteria</taxon>
        <taxon>Pseudomonadati</taxon>
        <taxon>Pseudomonadota</taxon>
        <taxon>Alphaproteobacteria</taxon>
        <taxon>Sphingomonadales</taxon>
        <taxon>Sphingomonadaceae</taxon>
        <taxon>Sphingomonas</taxon>
    </lineage>
</organism>
<dbReference type="Proteomes" id="UP000776276">
    <property type="component" value="Unassembled WGS sequence"/>
</dbReference>
<comment type="caution">
    <text evidence="2">The sequence shown here is derived from an EMBL/GenBank/DDBJ whole genome shotgun (WGS) entry which is preliminary data.</text>
</comment>
<dbReference type="EMBL" id="JAHKRT010000007">
    <property type="protein sequence ID" value="MBU3078950.1"/>
    <property type="molecule type" value="Genomic_DNA"/>
</dbReference>
<sequence>MIRPPKRPRRARPGFVAILVAAGVIALLAAAMSMDLFTRRIGPTKLAPALTADASGAIVEAPPVGSRIDYRRLDQRLTRLAGMKGVVGFAVAVVEQGRIRFLKGYGVRAPGSTDPVDLKTRFAWASLSKTVAATLMERLAQEGRVRLDRPVADYGTSLRLPNGGEQVVTVEDVLSHRTGLVKNAWDDRLEDGQDPAVIRGDYAKLSNLCRPGTCFAYQNIAYDTAHEIVEKVTGTPYAQAVRQLIFGPLGMTGASIGQEGLEADDDWARPSNGLRAYPVQQNYYHVPAAGGVNSTIVDLGIWLRAQMGGVPAILPPALLDDLHRARVDTWSEHRTEYDVPMRDTSYALGFRNAWYDGRRLIGHRGAVRGYRSLISFDPEAGVGVAVLWNSESTRPVGIPMEIWDMLAGRPAKDWLRLDDRKKAS</sequence>
<evidence type="ECO:0000259" key="1">
    <source>
        <dbReference type="Pfam" id="PF00144"/>
    </source>
</evidence>
<dbReference type="PANTHER" id="PTHR46825:SF15">
    <property type="entry name" value="BETA-LACTAMASE-RELATED DOMAIN-CONTAINING PROTEIN"/>
    <property type="match status" value="1"/>
</dbReference>
<feature type="domain" description="Beta-lactamase-related" evidence="1">
    <location>
        <begin position="74"/>
        <end position="393"/>
    </location>
</feature>
<dbReference type="PANTHER" id="PTHR46825">
    <property type="entry name" value="D-ALANYL-D-ALANINE-CARBOXYPEPTIDASE/ENDOPEPTIDASE AMPH"/>
    <property type="match status" value="1"/>
</dbReference>
<keyword evidence="3" id="KW-1185">Reference proteome</keyword>
<evidence type="ECO:0000313" key="3">
    <source>
        <dbReference type="Proteomes" id="UP000776276"/>
    </source>
</evidence>
<name>A0ABS6BKX7_9SPHN</name>
<dbReference type="RefSeq" id="WP_216326131.1">
    <property type="nucleotide sequence ID" value="NZ_JAHKRT010000007.1"/>
</dbReference>
<dbReference type="InterPro" id="IPR050491">
    <property type="entry name" value="AmpC-like"/>
</dbReference>
<dbReference type="Pfam" id="PF00144">
    <property type="entry name" value="Beta-lactamase"/>
    <property type="match status" value="1"/>
</dbReference>
<evidence type="ECO:0000313" key="2">
    <source>
        <dbReference type="EMBL" id="MBU3078950.1"/>
    </source>
</evidence>